<dbReference type="InterPro" id="IPR036693">
    <property type="entry name" value="TF_LuxR_autoind-bd_dom_sf"/>
</dbReference>
<reference evidence="5 6" key="1">
    <citation type="submission" date="2017-02" db="EMBL/GenBank/DDBJ databases">
        <title>Complete genome sequence of the drought resistance-promoting endophyte Pantoea alhagi LTYR-11Z.</title>
        <authorList>
            <person name="Zhang L."/>
        </authorList>
    </citation>
    <scope>NUCLEOTIDE SEQUENCE [LARGE SCALE GENOMIC DNA]</scope>
    <source>
        <strain evidence="5 6">LTYR-11Z</strain>
    </source>
</reference>
<dbReference type="PANTHER" id="PTHR44688">
    <property type="entry name" value="DNA-BINDING TRANSCRIPTIONAL ACTIVATOR DEVR_DOSR"/>
    <property type="match status" value="1"/>
</dbReference>
<sequence>MSLFFSENQAIIDTVQHYFDSELNQLGDLKYAYMVLNKKNPADMVIISNYPKEWVEIYKENNYQQIDPVVIASFTRISPFSWDENITINSELNFSKIFNLSKNYKIVNGHTFVLHDYYNNLALLSILMNENHVHETEEIVAQHQEQLQMLLIKAHDKVISLYKEMDDNAASKKQVSKDIFSPRENEILYWASVGKTYQEIALILDIKVSTVKFHIGNVVKKLGVMNAKHAIRMGIELQLIKPAAG</sequence>
<dbReference type="Proteomes" id="UP000192900">
    <property type="component" value="Chromosome"/>
</dbReference>
<protein>
    <submittedName>
        <fullName evidence="5">LuxR family transcriptional regulator</fullName>
    </submittedName>
</protein>
<dbReference type="KEGG" id="palh:B1H58_10820"/>
<dbReference type="STRING" id="1891675.B1H58_10820"/>
<dbReference type="EMBL" id="CP019706">
    <property type="protein sequence ID" value="ARJ42467.1"/>
    <property type="molecule type" value="Genomic_DNA"/>
</dbReference>
<keyword evidence="6" id="KW-1185">Reference proteome</keyword>
<dbReference type="AlphaFoldDB" id="A0A1W6B607"/>
<dbReference type="PANTHER" id="PTHR44688:SF16">
    <property type="entry name" value="DNA-BINDING TRANSCRIPTIONAL ACTIVATOR DEVR_DOSR"/>
    <property type="match status" value="1"/>
</dbReference>
<dbReference type="InterPro" id="IPR000792">
    <property type="entry name" value="Tscrpt_reg_LuxR_C"/>
</dbReference>
<keyword evidence="3" id="KW-0804">Transcription</keyword>
<dbReference type="PROSITE" id="PS50043">
    <property type="entry name" value="HTH_LUXR_2"/>
    <property type="match status" value="1"/>
</dbReference>
<dbReference type="InterPro" id="IPR036388">
    <property type="entry name" value="WH-like_DNA-bd_sf"/>
</dbReference>
<evidence type="ECO:0000259" key="4">
    <source>
        <dbReference type="PROSITE" id="PS50043"/>
    </source>
</evidence>
<evidence type="ECO:0000313" key="6">
    <source>
        <dbReference type="Proteomes" id="UP000192900"/>
    </source>
</evidence>
<dbReference type="SUPFAM" id="SSF46894">
    <property type="entry name" value="C-terminal effector domain of the bipartite response regulators"/>
    <property type="match status" value="1"/>
</dbReference>
<proteinExistence type="predicted"/>
<dbReference type="SUPFAM" id="SSF75516">
    <property type="entry name" value="Pheromone-binding domain of LuxR-like quorum-sensing transcription factors"/>
    <property type="match status" value="1"/>
</dbReference>
<dbReference type="GO" id="GO:0003677">
    <property type="term" value="F:DNA binding"/>
    <property type="evidence" value="ECO:0007669"/>
    <property type="project" value="UniProtKB-KW"/>
</dbReference>
<evidence type="ECO:0000256" key="1">
    <source>
        <dbReference type="ARBA" id="ARBA00023015"/>
    </source>
</evidence>
<dbReference type="GO" id="GO:0006355">
    <property type="term" value="P:regulation of DNA-templated transcription"/>
    <property type="evidence" value="ECO:0007669"/>
    <property type="project" value="InterPro"/>
</dbReference>
<dbReference type="InterPro" id="IPR016032">
    <property type="entry name" value="Sig_transdc_resp-reg_C-effctor"/>
</dbReference>
<accession>A0A1W6B607</accession>
<dbReference type="OrthoDB" id="9774661at2"/>
<dbReference type="InterPro" id="IPR005143">
    <property type="entry name" value="TF_LuxR_autoind-bd_dom"/>
</dbReference>
<dbReference type="PRINTS" id="PR00038">
    <property type="entry name" value="HTHLUXR"/>
</dbReference>
<evidence type="ECO:0000256" key="3">
    <source>
        <dbReference type="ARBA" id="ARBA00023163"/>
    </source>
</evidence>
<feature type="domain" description="HTH luxR-type" evidence="4">
    <location>
        <begin position="173"/>
        <end position="238"/>
    </location>
</feature>
<dbReference type="SMART" id="SM00421">
    <property type="entry name" value="HTH_LUXR"/>
    <property type="match status" value="1"/>
</dbReference>
<name>A0A1W6B607_9GAMM</name>
<dbReference type="Gene3D" id="1.10.10.10">
    <property type="entry name" value="Winged helix-like DNA-binding domain superfamily/Winged helix DNA-binding domain"/>
    <property type="match status" value="1"/>
</dbReference>
<keyword evidence="1" id="KW-0805">Transcription regulation</keyword>
<dbReference type="Gene3D" id="3.30.450.80">
    <property type="entry name" value="Transcription factor LuxR-like, autoinducer-binding domain"/>
    <property type="match status" value="1"/>
</dbReference>
<dbReference type="RefSeq" id="WP_085070161.1">
    <property type="nucleotide sequence ID" value="NZ_CP019706.1"/>
</dbReference>
<dbReference type="CDD" id="cd06170">
    <property type="entry name" value="LuxR_C_like"/>
    <property type="match status" value="1"/>
</dbReference>
<evidence type="ECO:0000256" key="2">
    <source>
        <dbReference type="ARBA" id="ARBA00023125"/>
    </source>
</evidence>
<gene>
    <name evidence="5" type="ORF">B1H58_10820</name>
</gene>
<organism evidence="5 6">
    <name type="scientific">Pantoea alhagi</name>
    <dbReference type="NCBI Taxonomy" id="1891675"/>
    <lineage>
        <taxon>Bacteria</taxon>
        <taxon>Pseudomonadati</taxon>
        <taxon>Pseudomonadota</taxon>
        <taxon>Gammaproteobacteria</taxon>
        <taxon>Enterobacterales</taxon>
        <taxon>Erwiniaceae</taxon>
        <taxon>Pantoea</taxon>
    </lineage>
</organism>
<dbReference type="Pfam" id="PF03472">
    <property type="entry name" value="Autoind_bind"/>
    <property type="match status" value="1"/>
</dbReference>
<evidence type="ECO:0000313" key="5">
    <source>
        <dbReference type="EMBL" id="ARJ42467.1"/>
    </source>
</evidence>
<keyword evidence="2" id="KW-0238">DNA-binding</keyword>
<dbReference type="PROSITE" id="PS00622">
    <property type="entry name" value="HTH_LUXR_1"/>
    <property type="match status" value="1"/>
</dbReference>
<dbReference type="Pfam" id="PF00196">
    <property type="entry name" value="GerE"/>
    <property type="match status" value="1"/>
</dbReference>